<comment type="caution">
    <text evidence="1">The sequence shown here is derived from an EMBL/GenBank/DDBJ whole genome shotgun (WGS) entry which is preliminary data.</text>
</comment>
<keyword evidence="2" id="KW-1185">Reference proteome</keyword>
<protein>
    <submittedName>
        <fullName evidence="1">Uncharacterized protein</fullName>
    </submittedName>
</protein>
<dbReference type="AlphaFoldDB" id="A0A9W5B7M7"/>
<reference evidence="1 2" key="1">
    <citation type="submission" date="2016-01" db="EMBL/GenBank/DDBJ databases">
        <authorList>
            <person name="Regsiter A."/>
            <person name="william w."/>
        </authorList>
    </citation>
    <scope>NUCLEOTIDE SEQUENCE [LARGE SCALE GENOMIC DNA]</scope>
    <source>
        <strain evidence="1 2">CFBP 5494</strain>
    </source>
</reference>
<evidence type="ECO:0000313" key="2">
    <source>
        <dbReference type="Proteomes" id="UP000191933"/>
    </source>
</evidence>
<proteinExistence type="predicted"/>
<sequence>MRKPPLACASARPRAITARTVSIGNESMESASSRCDCRIGQMAQLNGQFGCDLVVGQVIKQLQPGRSGFAEESDDTLTRKILQGGFIGVATIGVRRGTPDVLEALVSGNCPHGTRFPLDDRQPHVFHRPAVGEVAIGVEETNDSVDPQREEHRCDGFGQEFAHREHRTPDPQRRQDLEHEIMLTLGDFEPLACIERARVTVETVWTLCMPIEHSEHLMALSDALVDFTHCGWGAHWRLLGPCPDRSAVLPCRLTILFSPS</sequence>
<accession>A0A9W5B7M7</accession>
<gene>
    <name evidence="1" type="ORF">AGR2A_pa60146</name>
</gene>
<evidence type="ECO:0000313" key="1">
    <source>
        <dbReference type="EMBL" id="CUX02832.1"/>
    </source>
</evidence>
<dbReference type="EMBL" id="FBVY01000044">
    <property type="protein sequence ID" value="CUX02832.1"/>
    <property type="molecule type" value="Genomic_DNA"/>
</dbReference>
<organism evidence="1 2">
    <name type="scientific">Agrobacterium genomosp. 2 str. CFBP 5494</name>
    <dbReference type="NCBI Taxonomy" id="1183436"/>
    <lineage>
        <taxon>Bacteria</taxon>
        <taxon>Pseudomonadati</taxon>
        <taxon>Pseudomonadota</taxon>
        <taxon>Alphaproteobacteria</taxon>
        <taxon>Hyphomicrobiales</taxon>
        <taxon>Rhizobiaceae</taxon>
        <taxon>Rhizobium/Agrobacterium group</taxon>
        <taxon>Agrobacterium</taxon>
        <taxon>Agrobacterium tumefaciens complex</taxon>
    </lineage>
</organism>
<dbReference type="Proteomes" id="UP000191933">
    <property type="component" value="Unassembled WGS sequence"/>
</dbReference>
<name>A0A9W5B7M7_9HYPH</name>